<keyword evidence="1" id="KW-0175">Coiled coil</keyword>
<protein>
    <submittedName>
        <fullName evidence="2">Uncharacterized protein</fullName>
    </submittedName>
</protein>
<dbReference type="Proteomes" id="UP000694892">
    <property type="component" value="Chromosome 3L"/>
</dbReference>
<dbReference type="AlphaFoldDB" id="A0A974DDG6"/>
<feature type="coiled-coil region" evidence="1">
    <location>
        <begin position="114"/>
        <end position="141"/>
    </location>
</feature>
<evidence type="ECO:0000313" key="2">
    <source>
        <dbReference type="EMBL" id="OCT88716.1"/>
    </source>
</evidence>
<organism evidence="2 3">
    <name type="scientific">Xenopus laevis</name>
    <name type="common">African clawed frog</name>
    <dbReference type="NCBI Taxonomy" id="8355"/>
    <lineage>
        <taxon>Eukaryota</taxon>
        <taxon>Metazoa</taxon>
        <taxon>Chordata</taxon>
        <taxon>Craniata</taxon>
        <taxon>Vertebrata</taxon>
        <taxon>Euteleostomi</taxon>
        <taxon>Amphibia</taxon>
        <taxon>Batrachia</taxon>
        <taxon>Anura</taxon>
        <taxon>Pipoidea</taxon>
        <taxon>Pipidae</taxon>
        <taxon>Xenopodinae</taxon>
        <taxon>Xenopus</taxon>
        <taxon>Xenopus</taxon>
    </lineage>
</organism>
<name>A0A974DDG6_XENLA</name>
<sequence>MSFADIASTTDRRAETFGFTEAERKRILHSAQTLPSSLPPTETDILQKLETLKRRDTAWALHSSALAEYAKALRIPRGLRITLQPALFRTDCEFIAKWQGILNRCSLDLIALTVQQLQTSTKELKQQIHALEEEYKEKTVRTLSHDGVLGYVGCYQIVLAESFYLLVFNLVFR</sequence>
<evidence type="ECO:0000256" key="1">
    <source>
        <dbReference type="SAM" id="Coils"/>
    </source>
</evidence>
<accession>A0A974DDG6</accession>
<proteinExistence type="predicted"/>
<reference evidence="3" key="1">
    <citation type="journal article" date="2016" name="Nature">
        <title>Genome evolution in the allotetraploid frog Xenopus laevis.</title>
        <authorList>
            <person name="Session A.M."/>
            <person name="Uno Y."/>
            <person name="Kwon T."/>
            <person name="Chapman J.A."/>
            <person name="Toyoda A."/>
            <person name="Takahashi S."/>
            <person name="Fukui A."/>
            <person name="Hikosaka A."/>
            <person name="Suzuki A."/>
            <person name="Kondo M."/>
            <person name="van Heeringen S.J."/>
            <person name="Quigley I."/>
            <person name="Heinz S."/>
            <person name="Ogino H."/>
            <person name="Ochi H."/>
            <person name="Hellsten U."/>
            <person name="Lyons J.B."/>
            <person name="Simakov O."/>
            <person name="Putnam N."/>
            <person name="Stites J."/>
            <person name="Kuroki Y."/>
            <person name="Tanaka T."/>
            <person name="Michiue T."/>
            <person name="Watanabe M."/>
            <person name="Bogdanovic O."/>
            <person name="Lister R."/>
            <person name="Georgiou G."/>
            <person name="Paranjpe S.S."/>
            <person name="van Kruijsbergen I."/>
            <person name="Shu S."/>
            <person name="Carlson J."/>
            <person name="Kinoshita T."/>
            <person name="Ohta Y."/>
            <person name="Mawaribuchi S."/>
            <person name="Jenkins J."/>
            <person name="Grimwood J."/>
            <person name="Schmutz J."/>
            <person name="Mitros T."/>
            <person name="Mozaffari S.V."/>
            <person name="Suzuki Y."/>
            <person name="Haramoto Y."/>
            <person name="Yamamoto T.S."/>
            <person name="Takagi C."/>
            <person name="Heald R."/>
            <person name="Miller K."/>
            <person name="Haudenschild C."/>
            <person name="Kitzman J."/>
            <person name="Nakayama T."/>
            <person name="Izutsu Y."/>
            <person name="Robert J."/>
            <person name="Fortriede J."/>
            <person name="Burns K."/>
            <person name="Lotay V."/>
            <person name="Karimi K."/>
            <person name="Yasuoka Y."/>
            <person name="Dichmann D.S."/>
            <person name="Flajnik M.F."/>
            <person name="Houston D.W."/>
            <person name="Shendure J."/>
            <person name="DuPasquier L."/>
            <person name="Vize P.D."/>
            <person name="Zorn A.M."/>
            <person name="Ito M."/>
            <person name="Marcotte E.M."/>
            <person name="Wallingford J.B."/>
            <person name="Ito Y."/>
            <person name="Asashima M."/>
            <person name="Ueno N."/>
            <person name="Matsuda Y."/>
            <person name="Veenstra G.J."/>
            <person name="Fujiyama A."/>
            <person name="Harland R.M."/>
            <person name="Taira M."/>
            <person name="Rokhsar D.S."/>
        </authorList>
    </citation>
    <scope>NUCLEOTIDE SEQUENCE [LARGE SCALE GENOMIC DNA]</scope>
    <source>
        <strain evidence="3">J</strain>
    </source>
</reference>
<evidence type="ECO:0000313" key="3">
    <source>
        <dbReference type="Proteomes" id="UP000694892"/>
    </source>
</evidence>
<gene>
    <name evidence="2" type="ORF">XELAEV_18017346mg</name>
</gene>
<dbReference type="EMBL" id="CM004470">
    <property type="protein sequence ID" value="OCT88716.1"/>
    <property type="molecule type" value="Genomic_DNA"/>
</dbReference>